<dbReference type="Proteomes" id="UP000765509">
    <property type="component" value="Unassembled WGS sequence"/>
</dbReference>
<dbReference type="AlphaFoldDB" id="A0A9Q3I533"/>
<dbReference type="EMBL" id="AVOT02032868">
    <property type="protein sequence ID" value="MBW0526690.1"/>
    <property type="molecule type" value="Genomic_DNA"/>
</dbReference>
<sequence length="96" mass="11135">MTNQKEQEGVQPVVQDNLAASSRIRRQLETESLGHSLTPHLGKDGSNFHQWSRSLNCLIKNIFDMEQYFSSERHDDNCSNNRQLQTFIEKSIDQDL</sequence>
<keyword evidence="2" id="KW-1185">Reference proteome</keyword>
<protein>
    <submittedName>
        <fullName evidence="1">Uncharacterized protein</fullName>
    </submittedName>
</protein>
<organism evidence="1 2">
    <name type="scientific">Austropuccinia psidii MF-1</name>
    <dbReference type="NCBI Taxonomy" id="1389203"/>
    <lineage>
        <taxon>Eukaryota</taxon>
        <taxon>Fungi</taxon>
        <taxon>Dikarya</taxon>
        <taxon>Basidiomycota</taxon>
        <taxon>Pucciniomycotina</taxon>
        <taxon>Pucciniomycetes</taxon>
        <taxon>Pucciniales</taxon>
        <taxon>Sphaerophragmiaceae</taxon>
        <taxon>Austropuccinia</taxon>
    </lineage>
</organism>
<evidence type="ECO:0000313" key="1">
    <source>
        <dbReference type="EMBL" id="MBW0526690.1"/>
    </source>
</evidence>
<reference evidence="1" key="1">
    <citation type="submission" date="2021-03" db="EMBL/GenBank/DDBJ databases">
        <title>Draft genome sequence of rust myrtle Austropuccinia psidii MF-1, a brazilian biotype.</title>
        <authorList>
            <person name="Quecine M.C."/>
            <person name="Pachon D.M.R."/>
            <person name="Bonatelli M.L."/>
            <person name="Correr F.H."/>
            <person name="Franceschini L.M."/>
            <person name="Leite T.F."/>
            <person name="Margarido G.R.A."/>
            <person name="Almeida C.A."/>
            <person name="Ferrarezi J.A."/>
            <person name="Labate C.A."/>
        </authorList>
    </citation>
    <scope>NUCLEOTIDE SEQUENCE</scope>
    <source>
        <strain evidence="1">MF-1</strain>
    </source>
</reference>
<comment type="caution">
    <text evidence="1">The sequence shown here is derived from an EMBL/GenBank/DDBJ whole genome shotgun (WGS) entry which is preliminary data.</text>
</comment>
<name>A0A9Q3I533_9BASI</name>
<accession>A0A9Q3I533</accession>
<evidence type="ECO:0000313" key="2">
    <source>
        <dbReference type="Proteomes" id="UP000765509"/>
    </source>
</evidence>
<proteinExistence type="predicted"/>
<gene>
    <name evidence="1" type="ORF">O181_066405</name>
</gene>